<feature type="region of interest" description="Disordered" evidence="8">
    <location>
        <begin position="225"/>
        <end position="253"/>
    </location>
</feature>
<evidence type="ECO:0000256" key="7">
    <source>
        <dbReference type="SAM" id="Coils"/>
    </source>
</evidence>
<dbReference type="GO" id="GO:0071013">
    <property type="term" value="C:catalytic step 2 spliceosome"/>
    <property type="evidence" value="ECO:0007669"/>
    <property type="project" value="TreeGrafter"/>
</dbReference>
<evidence type="ECO:0000256" key="5">
    <source>
        <dbReference type="ARBA" id="ARBA00023187"/>
    </source>
</evidence>
<evidence type="ECO:0000256" key="3">
    <source>
        <dbReference type="ARBA" id="ARBA00022728"/>
    </source>
</evidence>
<evidence type="ECO:0000256" key="2">
    <source>
        <dbReference type="ARBA" id="ARBA00022664"/>
    </source>
</evidence>
<dbReference type="SMART" id="SM01140">
    <property type="entry name" value="Drf_GBD"/>
    <property type="match status" value="1"/>
</dbReference>
<feature type="domain" description="SURP motif" evidence="10">
    <location>
        <begin position="696"/>
        <end position="740"/>
    </location>
</feature>
<keyword evidence="12" id="KW-1185">Reference proteome</keyword>
<dbReference type="FunFam" id="1.10.10.790:FF:000002">
    <property type="entry name" value="Splicing factor 3A subunit 1"/>
    <property type="match status" value="1"/>
</dbReference>
<feature type="region of interest" description="Disordered" evidence="8">
    <location>
        <begin position="178"/>
        <end position="212"/>
    </location>
</feature>
<sequence length="1379" mass="153650">MAPPGVPVRADAAKAMFIQPHRPSTTSHMSMPPSPKAVYPPHVHQYRAPRSNTSSNSSRPSPAMSASYEMEGLRDSTRVNIRGSMPPARQTSATLSWDVTSPKDVYLETPKEVYTPQVVVRDPVESQFLQLLDSLQVSDSVRQKFSTVSSDVKSSILISNSTSTNPAILSSLGLPVPRESPKVKKRLSTPLLRKAKSSASLGSPGANPEVGKTYRVEGDQFVIVKSPNMGRPSAPPTPTRGQSMDIPRSSRLSTGPGRPMSFGLFGPSTPNSLSKASNKGLGIAIGEQPDSFVQWLQCSKATDLRMDVNRAKKLRMLLRHESTAWVGAFVEMGGYRLVLARLQDLLDIEWREEQHDDQMLHELLRCVKALFTSESALRASFPAPFPALASLLFSEKKPGDLPSRQLIIELWTFLFDLFPNPSRPGPASVRFGESSSGPSRAAININDAVRDLLAPDLPDKTKEQHDFVTRAHRPRVFKAWVSELSDICRDYFWIMCHGSNVLWDLDEVDPALVEKPVAPGGATGGVEFEAMNYVTIHFRLLNTLCKSLGEEDRAKATQFHRDLLASGMDRILVTFRKASTTYYPTLHLELARYVSLLQKASPSARLPHLIEKLVGSPPDEVRRRGTAGSLPKPVNTYVDEDVLRASNGPNGNVATNGNGNGASAEEEEDIGEYRPPRPSDKFLKGIIYPPKEIRNIVDKTALHISKSPTPQLLESKIRDHQKTDPKFAFLNDEDPYHQYYRYMVEKSREDAEDAAKGVSATPAPEQKEEKPEEVINAYEPRAFEFKVDLPGVTAMDLDILRLTALFHARRGRSFLSSLSVREGRNYQFDFLRPTHSLYGYYNRMVESYMKVMHPPPGLIETLVKEASDAEAKWKTLEEGRNRAEWERGRRKREDEKARERDEEAEAFAAIDWQDFVTVETIEFTQNDMELELPPPTSVDKLRTMSMAEKRMASMIMEETGAGPTGGDVNALAPVEEMEIEEEEDEEDEEIRLQRIKAEQEQARAREVQRAAMESRGLKIKKDYTPKGIQRAGAVATAKCPYCGQSIPENELSEHIRIELLDPKWKEQKRQLDARRAQHAQLQQGADISASLKNLAAARTDLFGDEIDEAERRRREEEERQKRRDREKIIWDGHTASAAKTTDTFQTKFSLDEQIKKMHSRIGLTDQPSGAGPQVGPGVSPTPTPQRIPTPLAAGTQTPGGGTAYAGATITAAPSGPTQREYYEAVPSSGPSIHPSRQAFQAPAAAAAPRIGQTRPAEEEPAERPVFKRPKIEKLPYGQFYSDVNWQSLHPDPITLSVQLPDMPDKPEWKLNGSVIEVPDLPVSTLFATLRERIKRVMDADLPISRLRLDYQGKIMNNSATLASVNLDDGDVVVLNVKKK</sequence>
<feature type="domain" description="SURP motif" evidence="10">
    <location>
        <begin position="799"/>
        <end position="841"/>
    </location>
</feature>
<dbReference type="PANTHER" id="PTHR15316:SF1">
    <property type="entry name" value="SPLICING FACTOR 3A SUBUNIT 1"/>
    <property type="match status" value="1"/>
</dbReference>
<dbReference type="FunFam" id="1.10.10.790:FF:000001">
    <property type="entry name" value="Splicing factor 3a, subunit 1"/>
    <property type="match status" value="1"/>
</dbReference>
<evidence type="ECO:0000313" key="12">
    <source>
        <dbReference type="Proteomes" id="UP000279259"/>
    </source>
</evidence>
<dbReference type="InterPro" id="IPR011989">
    <property type="entry name" value="ARM-like"/>
</dbReference>
<dbReference type="InterPro" id="IPR000061">
    <property type="entry name" value="Surp"/>
</dbReference>
<evidence type="ECO:0000259" key="9">
    <source>
        <dbReference type="PROSITE" id="PS50053"/>
    </source>
</evidence>
<feature type="compositionally biased region" description="Low complexity" evidence="8">
    <location>
        <begin position="48"/>
        <end position="67"/>
    </location>
</feature>
<feature type="region of interest" description="Disordered" evidence="8">
    <location>
        <begin position="1162"/>
        <end position="1182"/>
    </location>
</feature>
<feature type="region of interest" description="Disordered" evidence="8">
    <location>
        <begin position="880"/>
        <end position="900"/>
    </location>
</feature>
<keyword evidence="3" id="KW-0747">Spliceosome</keyword>
<dbReference type="EMBL" id="RSCD01000033">
    <property type="protein sequence ID" value="RSH80726.1"/>
    <property type="molecule type" value="Genomic_DNA"/>
</dbReference>
<dbReference type="InterPro" id="IPR035967">
    <property type="entry name" value="SWAP/Surp_sf"/>
</dbReference>
<evidence type="ECO:0008006" key="13">
    <source>
        <dbReference type="Google" id="ProtNLM"/>
    </source>
</evidence>
<dbReference type="Gene3D" id="3.10.20.90">
    <property type="entry name" value="Phosphatidylinositol 3-kinase Catalytic Subunit, Chain A, domain 1"/>
    <property type="match status" value="1"/>
</dbReference>
<organism evidence="11 12">
    <name type="scientific">Saitozyma podzolica</name>
    <dbReference type="NCBI Taxonomy" id="1890683"/>
    <lineage>
        <taxon>Eukaryota</taxon>
        <taxon>Fungi</taxon>
        <taxon>Dikarya</taxon>
        <taxon>Basidiomycota</taxon>
        <taxon>Agaricomycotina</taxon>
        <taxon>Tremellomycetes</taxon>
        <taxon>Tremellales</taxon>
        <taxon>Trimorphomycetaceae</taxon>
        <taxon>Saitozyma</taxon>
    </lineage>
</organism>
<feature type="region of interest" description="Disordered" evidence="8">
    <location>
        <begin position="644"/>
        <end position="681"/>
    </location>
</feature>
<dbReference type="InterPro" id="IPR000626">
    <property type="entry name" value="Ubiquitin-like_dom"/>
</dbReference>
<feature type="region of interest" description="Disordered" evidence="8">
    <location>
        <begin position="46"/>
        <end position="68"/>
    </location>
</feature>
<dbReference type="SUPFAM" id="SSF48371">
    <property type="entry name" value="ARM repeat"/>
    <property type="match status" value="1"/>
</dbReference>
<proteinExistence type="predicted"/>
<dbReference type="Pfam" id="PF01805">
    <property type="entry name" value="Surp"/>
    <property type="match status" value="2"/>
</dbReference>
<dbReference type="GO" id="GO:0005686">
    <property type="term" value="C:U2 snRNP"/>
    <property type="evidence" value="ECO:0007669"/>
    <property type="project" value="TreeGrafter"/>
</dbReference>
<keyword evidence="4" id="KW-0677">Repeat</keyword>
<keyword evidence="7" id="KW-0175">Coiled coil</keyword>
<dbReference type="SUPFAM" id="SSF54236">
    <property type="entry name" value="Ubiquitin-like"/>
    <property type="match status" value="1"/>
</dbReference>
<dbReference type="InterPro" id="IPR035563">
    <property type="entry name" value="SF3As1_ubi"/>
</dbReference>
<dbReference type="PANTHER" id="PTHR15316">
    <property type="entry name" value="SPLICEOSOME ASSOCIATED PROTEIN 114/SWAP SPLICING FACTOR-RELATED"/>
    <property type="match status" value="1"/>
</dbReference>
<name>A0A427XPG7_9TREE</name>
<dbReference type="Pfam" id="PF00240">
    <property type="entry name" value="ubiquitin"/>
    <property type="match status" value="1"/>
</dbReference>
<feature type="region of interest" description="Disordered" evidence="8">
    <location>
        <begin position="618"/>
        <end position="637"/>
    </location>
</feature>
<accession>A0A427XPG7</accession>
<dbReference type="InterPro" id="IPR016024">
    <property type="entry name" value="ARM-type_fold"/>
</dbReference>
<dbReference type="InterPro" id="IPR022030">
    <property type="entry name" value="SF3A1_dom"/>
</dbReference>
<dbReference type="GO" id="GO:0003779">
    <property type="term" value="F:actin binding"/>
    <property type="evidence" value="ECO:0007669"/>
    <property type="project" value="InterPro"/>
</dbReference>
<dbReference type="PROSITE" id="PS50053">
    <property type="entry name" value="UBIQUITIN_2"/>
    <property type="match status" value="1"/>
</dbReference>
<keyword evidence="5" id="KW-0508">mRNA splicing</keyword>
<dbReference type="SMART" id="SM00648">
    <property type="entry name" value="SWAP"/>
    <property type="match status" value="2"/>
</dbReference>
<dbReference type="InterPro" id="IPR045146">
    <property type="entry name" value="SF3A1"/>
</dbReference>
<keyword evidence="2" id="KW-0507">mRNA processing</keyword>
<dbReference type="PROSITE" id="PS50128">
    <property type="entry name" value="SURP"/>
    <property type="match status" value="2"/>
</dbReference>
<dbReference type="CDD" id="cd01800">
    <property type="entry name" value="Ubl_SF3a120"/>
    <property type="match status" value="1"/>
</dbReference>
<evidence type="ECO:0000313" key="11">
    <source>
        <dbReference type="EMBL" id="RSH80726.1"/>
    </source>
</evidence>
<dbReference type="GO" id="GO:0071004">
    <property type="term" value="C:U2-type prespliceosome"/>
    <property type="evidence" value="ECO:0007669"/>
    <property type="project" value="TreeGrafter"/>
</dbReference>
<dbReference type="Gene3D" id="1.10.10.790">
    <property type="entry name" value="Surp module"/>
    <property type="match status" value="2"/>
</dbReference>
<evidence type="ECO:0000256" key="4">
    <source>
        <dbReference type="ARBA" id="ARBA00022737"/>
    </source>
</evidence>
<dbReference type="InterPro" id="IPR029071">
    <property type="entry name" value="Ubiquitin-like_domsf"/>
</dbReference>
<feature type="region of interest" description="Disordered" evidence="8">
    <location>
        <begin position="22"/>
        <end position="41"/>
    </location>
</feature>
<dbReference type="GO" id="GO:0000381">
    <property type="term" value="P:regulation of alternative mRNA splicing, via spliceosome"/>
    <property type="evidence" value="ECO:0007669"/>
    <property type="project" value="TreeGrafter"/>
</dbReference>
<dbReference type="Pfam" id="PF12230">
    <property type="entry name" value="PRP21_like_P"/>
    <property type="match status" value="1"/>
</dbReference>
<comment type="caution">
    <text evidence="11">The sequence shown here is derived from an EMBL/GenBank/DDBJ whole genome shotgun (WGS) entry which is preliminary data.</text>
</comment>
<dbReference type="GO" id="GO:0045292">
    <property type="term" value="P:mRNA cis splicing, via spliceosome"/>
    <property type="evidence" value="ECO:0007669"/>
    <property type="project" value="InterPro"/>
</dbReference>
<evidence type="ECO:0000259" key="10">
    <source>
        <dbReference type="PROSITE" id="PS50128"/>
    </source>
</evidence>
<evidence type="ECO:0000256" key="6">
    <source>
        <dbReference type="ARBA" id="ARBA00023242"/>
    </source>
</evidence>
<comment type="subcellular location">
    <subcellularLocation>
        <location evidence="1">Nucleus</location>
    </subcellularLocation>
</comment>
<evidence type="ECO:0000256" key="1">
    <source>
        <dbReference type="ARBA" id="ARBA00004123"/>
    </source>
</evidence>
<feature type="region of interest" description="Disordered" evidence="8">
    <location>
        <begin position="751"/>
        <end position="772"/>
    </location>
</feature>
<dbReference type="OrthoDB" id="447637at2759"/>
<protein>
    <recommendedName>
        <fullName evidence="13">Splicing factor 3A subunit 1</fullName>
    </recommendedName>
</protein>
<keyword evidence="6" id="KW-0539">Nucleus</keyword>
<dbReference type="STRING" id="1890683.A0A427XPG7"/>
<feature type="compositionally biased region" description="Basic and acidic residues" evidence="8">
    <location>
        <begin position="671"/>
        <end position="681"/>
    </location>
</feature>
<dbReference type="GO" id="GO:0031267">
    <property type="term" value="F:small GTPase binding"/>
    <property type="evidence" value="ECO:0007669"/>
    <property type="project" value="InterPro"/>
</dbReference>
<dbReference type="GO" id="GO:0003723">
    <property type="term" value="F:RNA binding"/>
    <property type="evidence" value="ECO:0007669"/>
    <property type="project" value="InterPro"/>
</dbReference>
<dbReference type="InterPro" id="IPR010473">
    <property type="entry name" value="GTPase-bd"/>
</dbReference>
<dbReference type="Proteomes" id="UP000279259">
    <property type="component" value="Unassembled WGS sequence"/>
</dbReference>
<feature type="compositionally biased region" description="Low complexity" evidence="8">
    <location>
        <begin position="647"/>
        <end position="663"/>
    </location>
</feature>
<reference evidence="11 12" key="1">
    <citation type="submission" date="2018-11" db="EMBL/GenBank/DDBJ databases">
        <title>Genome sequence of Saitozyma podzolica DSM 27192.</title>
        <authorList>
            <person name="Aliyu H."/>
            <person name="Gorte O."/>
            <person name="Ochsenreither K."/>
        </authorList>
    </citation>
    <scope>NUCLEOTIDE SEQUENCE [LARGE SCALE GENOMIC DNA]</scope>
    <source>
        <strain evidence="11 12">DSM 27192</strain>
    </source>
</reference>
<feature type="coiled-coil region" evidence="7">
    <location>
        <begin position="1099"/>
        <end position="1126"/>
    </location>
</feature>
<gene>
    <name evidence="11" type="ORF">EHS25_007062</name>
</gene>
<dbReference type="GO" id="GO:0030036">
    <property type="term" value="P:actin cytoskeleton organization"/>
    <property type="evidence" value="ECO:0007669"/>
    <property type="project" value="InterPro"/>
</dbReference>
<dbReference type="SUPFAM" id="SSF109905">
    <property type="entry name" value="Surp module (SWAP domain)"/>
    <property type="match status" value="2"/>
</dbReference>
<dbReference type="Gene3D" id="1.25.10.10">
    <property type="entry name" value="Leucine-rich Repeat Variant"/>
    <property type="match status" value="1"/>
</dbReference>
<feature type="domain" description="Ubiquitin-like" evidence="9">
    <location>
        <begin position="1319"/>
        <end position="1379"/>
    </location>
</feature>
<evidence type="ECO:0000256" key="8">
    <source>
        <dbReference type="SAM" id="MobiDB-lite"/>
    </source>
</evidence>